<accession>A0ABV3TSL1</accession>
<feature type="domain" description="Iron-binding zinc finger CDGSH type" evidence="5">
    <location>
        <begin position="47"/>
        <end position="77"/>
    </location>
</feature>
<dbReference type="Pfam" id="PF09360">
    <property type="entry name" value="zf-CDGSH"/>
    <property type="match status" value="2"/>
</dbReference>
<keyword evidence="4" id="KW-0411">Iron-sulfur</keyword>
<feature type="domain" description="Iron-binding zinc finger CDGSH type" evidence="5">
    <location>
        <begin position="9"/>
        <end position="46"/>
    </location>
</feature>
<keyword evidence="3" id="KW-0408">Iron</keyword>
<name>A0ABV3TSL1_9GAMM</name>
<evidence type="ECO:0000256" key="3">
    <source>
        <dbReference type="ARBA" id="ARBA00023004"/>
    </source>
</evidence>
<dbReference type="PANTHER" id="PTHR46491:SF3">
    <property type="entry name" value="CDGSH IRON-SULFUR DOMAIN-CONTAINING PROTEIN 3, MITOCHONDRIAL"/>
    <property type="match status" value="1"/>
</dbReference>
<sequence length="77" mass="8411">MSNPKRVSDTPYAVDVESGKSYFWCACGESKSQPFCDGSHKGSDFTPVKYEAKESKKVFFCGCKGTASKPMCDGSHK</sequence>
<evidence type="ECO:0000256" key="2">
    <source>
        <dbReference type="ARBA" id="ARBA00022723"/>
    </source>
</evidence>
<comment type="caution">
    <text evidence="6">The sequence shown here is derived from an EMBL/GenBank/DDBJ whole genome shotgun (WGS) entry which is preliminary data.</text>
</comment>
<reference evidence="6 7" key="1">
    <citation type="journal article" date="2011" name="Int. J. Syst. Evol. Microbiol.">
        <title>Zhongshania antarctica gen. nov., sp. nov. and Zhongshania guokunii sp. nov., gammaproteobacteria respectively isolated from coastal attached (fast) ice and surface seawater of the Antarctic.</title>
        <authorList>
            <person name="Li H.J."/>
            <person name="Zhang X.Y."/>
            <person name="Chen C.X."/>
            <person name="Zhang Y.J."/>
            <person name="Gao Z.M."/>
            <person name="Yu Y."/>
            <person name="Chen X.L."/>
            <person name="Chen B."/>
            <person name="Zhang Y.Z."/>
        </authorList>
    </citation>
    <scope>NUCLEOTIDE SEQUENCE [LARGE SCALE GENOMIC DNA]</scope>
    <source>
        <strain evidence="6 7">R06B22</strain>
    </source>
</reference>
<dbReference type="Proteomes" id="UP001557484">
    <property type="component" value="Unassembled WGS sequence"/>
</dbReference>
<dbReference type="RefSeq" id="WP_368374424.1">
    <property type="nucleotide sequence ID" value="NZ_JBFRYB010000001.1"/>
</dbReference>
<organism evidence="6 7">
    <name type="scientific">Zhongshania arctica</name>
    <dbReference type="NCBI Taxonomy" id="3238302"/>
    <lineage>
        <taxon>Bacteria</taxon>
        <taxon>Pseudomonadati</taxon>
        <taxon>Pseudomonadota</taxon>
        <taxon>Gammaproteobacteria</taxon>
        <taxon>Cellvibrionales</taxon>
        <taxon>Spongiibacteraceae</taxon>
        <taxon>Zhongshania</taxon>
    </lineage>
</organism>
<evidence type="ECO:0000313" key="7">
    <source>
        <dbReference type="Proteomes" id="UP001557484"/>
    </source>
</evidence>
<gene>
    <name evidence="6" type="ORF">AB4875_02305</name>
</gene>
<keyword evidence="2" id="KW-0479">Metal-binding</keyword>
<dbReference type="PANTHER" id="PTHR46491">
    <property type="entry name" value="CDGSH IRON SULFUR DOMAIN PROTEIN HOMOLOG"/>
    <property type="match status" value="1"/>
</dbReference>
<dbReference type="SMART" id="SM00704">
    <property type="entry name" value="ZnF_CDGSH"/>
    <property type="match status" value="2"/>
</dbReference>
<dbReference type="Gene3D" id="3.40.5.90">
    <property type="entry name" value="CDGSH iron-sulfur domain, mitoNEET-type"/>
    <property type="match status" value="2"/>
</dbReference>
<protein>
    <submittedName>
        <fullName evidence="6">CDGSH iron-sulfur domain-containing protein</fullName>
    </submittedName>
</protein>
<dbReference type="InterPro" id="IPR052950">
    <property type="entry name" value="CISD"/>
</dbReference>
<evidence type="ECO:0000256" key="4">
    <source>
        <dbReference type="ARBA" id="ARBA00023014"/>
    </source>
</evidence>
<dbReference type="EMBL" id="JBFRYB010000001">
    <property type="protein sequence ID" value="MEX1664300.1"/>
    <property type="molecule type" value="Genomic_DNA"/>
</dbReference>
<dbReference type="InterPro" id="IPR018967">
    <property type="entry name" value="FeS-contain_CDGSH-typ"/>
</dbReference>
<keyword evidence="7" id="KW-1185">Reference proteome</keyword>
<evidence type="ECO:0000313" key="6">
    <source>
        <dbReference type="EMBL" id="MEX1664300.1"/>
    </source>
</evidence>
<evidence type="ECO:0000259" key="5">
    <source>
        <dbReference type="SMART" id="SM00704"/>
    </source>
</evidence>
<keyword evidence="1" id="KW-0001">2Fe-2S</keyword>
<evidence type="ECO:0000256" key="1">
    <source>
        <dbReference type="ARBA" id="ARBA00022714"/>
    </source>
</evidence>
<dbReference type="InterPro" id="IPR042216">
    <property type="entry name" value="MitoNEET_CISD"/>
</dbReference>
<proteinExistence type="predicted"/>